<comment type="caution">
    <text evidence="2">The sequence shown here is derived from an EMBL/GenBank/DDBJ whole genome shotgun (WGS) entry which is preliminary data.</text>
</comment>
<name>A0A6A3DV30_9STRA</name>
<sequence length="119" mass="13041">MKFIATLSIVAALAAMDSIAVTSDADPANAPIYYGRPNNGGYTHACTSSDAAERKQHCNAHSCKRADLLRQTQQWWLSLYALAPKTLSIAYSNTPPQLRVSGPRDCDFSCVLLVRLQRL</sequence>
<dbReference type="Proteomes" id="UP000440732">
    <property type="component" value="Unassembled WGS sequence"/>
</dbReference>
<accession>A0A6A3DV30</accession>
<dbReference type="EMBL" id="QXFZ01000109">
    <property type="protein sequence ID" value="KAE9132704.1"/>
    <property type="molecule type" value="Genomic_DNA"/>
</dbReference>
<dbReference type="Proteomes" id="UP000441208">
    <property type="component" value="Unassembled WGS sequence"/>
</dbReference>
<evidence type="ECO:0000313" key="2">
    <source>
        <dbReference type="EMBL" id="KAE8925489.1"/>
    </source>
</evidence>
<feature type="signal peptide" evidence="1">
    <location>
        <begin position="1"/>
        <end position="25"/>
    </location>
</feature>
<proteinExistence type="predicted"/>
<dbReference type="AlphaFoldDB" id="A0A6A3DV30"/>
<organism evidence="2 5">
    <name type="scientific">Phytophthora fragariae</name>
    <dbReference type="NCBI Taxonomy" id="53985"/>
    <lineage>
        <taxon>Eukaryota</taxon>
        <taxon>Sar</taxon>
        <taxon>Stramenopiles</taxon>
        <taxon>Oomycota</taxon>
        <taxon>Peronosporomycetes</taxon>
        <taxon>Peronosporales</taxon>
        <taxon>Peronosporaceae</taxon>
        <taxon>Phytophthora</taxon>
    </lineage>
</organism>
<evidence type="ECO:0000313" key="3">
    <source>
        <dbReference type="EMBL" id="KAE9132704.1"/>
    </source>
</evidence>
<protein>
    <recommendedName>
        <fullName evidence="8">Pectate lyase</fullName>
    </recommendedName>
</protein>
<feature type="chain" id="PRO_5036163531" description="Pectate lyase" evidence="1">
    <location>
        <begin position="26"/>
        <end position="119"/>
    </location>
</feature>
<evidence type="ECO:0000313" key="5">
    <source>
        <dbReference type="Proteomes" id="UP000429523"/>
    </source>
</evidence>
<evidence type="ECO:0000313" key="7">
    <source>
        <dbReference type="Proteomes" id="UP000441208"/>
    </source>
</evidence>
<reference evidence="5 6" key="1">
    <citation type="submission" date="2018-08" db="EMBL/GenBank/DDBJ databases">
        <title>Genomic investigation of the strawberry pathogen Phytophthora fragariae indicates pathogenicity is determined by transcriptional variation in three key races.</title>
        <authorList>
            <person name="Adams T.M."/>
            <person name="Armitage A.D."/>
            <person name="Sobczyk M.K."/>
            <person name="Bates H.J."/>
            <person name="Dunwell J.M."/>
            <person name="Nellist C.F."/>
            <person name="Harrison R.J."/>
        </authorList>
    </citation>
    <scope>NUCLEOTIDE SEQUENCE [LARGE SCALE GENOMIC DNA]</scope>
    <source>
        <strain evidence="4 6">NOV-5</strain>
        <strain evidence="3 7">NOV-71</strain>
        <strain evidence="2 5">NOV-9</strain>
    </source>
</reference>
<evidence type="ECO:0000256" key="1">
    <source>
        <dbReference type="SAM" id="SignalP"/>
    </source>
</evidence>
<dbReference type="Proteomes" id="UP000429523">
    <property type="component" value="Unassembled WGS sequence"/>
</dbReference>
<evidence type="ECO:0000313" key="4">
    <source>
        <dbReference type="EMBL" id="KAE9152748.1"/>
    </source>
</evidence>
<keyword evidence="1" id="KW-0732">Signal</keyword>
<gene>
    <name evidence="4" type="ORF">PF006_g3057</name>
    <name evidence="3" type="ORF">PF007_g3609</name>
    <name evidence="2" type="ORF">PF009_g24305</name>
</gene>
<evidence type="ECO:0000313" key="6">
    <source>
        <dbReference type="Proteomes" id="UP000440732"/>
    </source>
</evidence>
<dbReference type="EMBL" id="QXGA01000094">
    <property type="protein sequence ID" value="KAE9152748.1"/>
    <property type="molecule type" value="Genomic_DNA"/>
</dbReference>
<evidence type="ECO:0008006" key="8">
    <source>
        <dbReference type="Google" id="ProtNLM"/>
    </source>
</evidence>
<dbReference type="EMBL" id="QXGF01002252">
    <property type="protein sequence ID" value="KAE8925489.1"/>
    <property type="molecule type" value="Genomic_DNA"/>
</dbReference>